<evidence type="ECO:0000313" key="1">
    <source>
        <dbReference type="EMBL" id="RJF92139.1"/>
    </source>
</evidence>
<protein>
    <submittedName>
        <fullName evidence="1">Uncharacterized protein</fullName>
    </submittedName>
</protein>
<reference evidence="2" key="1">
    <citation type="submission" date="2018-09" db="EMBL/GenBank/DDBJ databases">
        <authorList>
            <person name="Zhu H."/>
        </authorList>
    </citation>
    <scope>NUCLEOTIDE SEQUENCE [LARGE SCALE GENOMIC DNA]</scope>
    <source>
        <strain evidence="2">K1R23-30</strain>
    </source>
</reference>
<dbReference type="Gene3D" id="3.90.550.20">
    <property type="match status" value="1"/>
</dbReference>
<accession>A0A3A3FYH3</accession>
<name>A0A3A3FYH3_9BURK</name>
<sequence>MISGSVSQSLQPLPPVTVQLLEPDAAGVRSGFSLAASSIERPLSRASMLSMRSWSDAQSNVVPKVFHWSWAGKQISEDHVLNIVQALIHNPEMRGVIWTDSKHSTIRVIESLCDGLNAEIFLRRNVSYRKAKEILALPKHGPLRARPRLEIRSLDMEDLFSPLQDDQSFKDRLDTVFESINQTDIVWSLKAQAGSGEFRGTITPDIVMRVILEERSGHSVFANDAASSDVSRLLILALHPGTYMDCDIRTKAALPDNYSAAQGLRLFYAEDSHGNTVISNNILSAPAYSLTVVELIAHAICNHLYPDHFEKVLQEKLDDLICSGASNLHQFQHDEYSKKAEEAEEALRNAVQLRAGLRFRKSAIRELDTMLAKENSDFTQFKDIYPKTLDALQRKRFVTTPIYQGLGPQNLRALGTMLATGPSMYAKCLMTIAGAPYFYIYYNQEDMGIPLDCFEQPDAPGSWAKSRSTSVSTLRRLSYHGCQSEQRKT</sequence>
<dbReference type="RefSeq" id="WP_119772025.1">
    <property type="nucleotide sequence ID" value="NZ_QYUO01000003.1"/>
</dbReference>
<comment type="caution">
    <text evidence="1">The sequence shown here is derived from an EMBL/GenBank/DDBJ whole genome shotgun (WGS) entry which is preliminary data.</text>
</comment>
<dbReference type="AlphaFoldDB" id="A0A3A3FYH3"/>
<dbReference type="Proteomes" id="UP000265955">
    <property type="component" value="Unassembled WGS sequence"/>
</dbReference>
<evidence type="ECO:0000313" key="2">
    <source>
        <dbReference type="Proteomes" id="UP000265955"/>
    </source>
</evidence>
<dbReference type="EMBL" id="QYUO01000003">
    <property type="protein sequence ID" value="RJF92139.1"/>
    <property type="molecule type" value="Genomic_DNA"/>
</dbReference>
<gene>
    <name evidence="1" type="ORF">D3871_26210</name>
</gene>
<keyword evidence="2" id="KW-1185">Reference proteome</keyword>
<proteinExistence type="predicted"/>
<dbReference type="InterPro" id="IPR029044">
    <property type="entry name" value="Nucleotide-diphossugar_trans"/>
</dbReference>
<dbReference type="SUPFAM" id="SSF53448">
    <property type="entry name" value="Nucleotide-diphospho-sugar transferases"/>
    <property type="match status" value="1"/>
</dbReference>
<organism evidence="1 2">
    <name type="scientific">Noviherbaspirillum saxi</name>
    <dbReference type="NCBI Taxonomy" id="2320863"/>
    <lineage>
        <taxon>Bacteria</taxon>
        <taxon>Pseudomonadati</taxon>
        <taxon>Pseudomonadota</taxon>
        <taxon>Betaproteobacteria</taxon>
        <taxon>Burkholderiales</taxon>
        <taxon>Oxalobacteraceae</taxon>
        <taxon>Noviherbaspirillum</taxon>
    </lineage>
</organism>